<evidence type="ECO:0000256" key="1">
    <source>
        <dbReference type="SAM" id="Phobius"/>
    </source>
</evidence>
<organism evidence="2 3">
    <name type="scientific">Pseudobacter ginsenosidimutans</name>
    <dbReference type="NCBI Taxonomy" id="661488"/>
    <lineage>
        <taxon>Bacteria</taxon>
        <taxon>Pseudomonadati</taxon>
        <taxon>Bacteroidota</taxon>
        <taxon>Chitinophagia</taxon>
        <taxon>Chitinophagales</taxon>
        <taxon>Chitinophagaceae</taxon>
        <taxon>Pseudobacter</taxon>
    </lineage>
</organism>
<name>A0A4Q7N412_9BACT</name>
<keyword evidence="1" id="KW-0472">Membrane</keyword>
<keyword evidence="1" id="KW-0812">Transmembrane</keyword>
<reference evidence="2 3" key="1">
    <citation type="submission" date="2019-02" db="EMBL/GenBank/DDBJ databases">
        <title>Genomic Encyclopedia of Type Strains, Phase IV (KMG-IV): sequencing the most valuable type-strain genomes for metagenomic binning, comparative biology and taxonomic classification.</title>
        <authorList>
            <person name="Goeker M."/>
        </authorList>
    </citation>
    <scope>NUCLEOTIDE SEQUENCE [LARGE SCALE GENOMIC DNA]</scope>
    <source>
        <strain evidence="2 3">DSM 18116</strain>
    </source>
</reference>
<evidence type="ECO:0000313" key="2">
    <source>
        <dbReference type="EMBL" id="RZS75733.1"/>
    </source>
</evidence>
<dbReference type="Proteomes" id="UP000293874">
    <property type="component" value="Unassembled WGS sequence"/>
</dbReference>
<dbReference type="EMBL" id="SGXA01000001">
    <property type="protein sequence ID" value="RZS75733.1"/>
    <property type="molecule type" value="Genomic_DNA"/>
</dbReference>
<dbReference type="AlphaFoldDB" id="A0A4Q7N412"/>
<gene>
    <name evidence="2" type="ORF">EV199_1606</name>
</gene>
<sequence>MTTSAKYRGLYWLLFFVFTILFIYAIIARWEYLTMILPFVCTFFVLAMDII</sequence>
<proteinExistence type="predicted"/>
<dbReference type="RefSeq" id="WP_165434889.1">
    <property type="nucleotide sequence ID" value="NZ_CP042431.1"/>
</dbReference>
<comment type="caution">
    <text evidence="2">The sequence shown here is derived from an EMBL/GenBank/DDBJ whole genome shotgun (WGS) entry which is preliminary data.</text>
</comment>
<evidence type="ECO:0000313" key="3">
    <source>
        <dbReference type="Proteomes" id="UP000293874"/>
    </source>
</evidence>
<feature type="transmembrane region" description="Helical" evidence="1">
    <location>
        <begin position="33"/>
        <end position="50"/>
    </location>
</feature>
<keyword evidence="3" id="KW-1185">Reference proteome</keyword>
<accession>A0A4Q7N412</accession>
<protein>
    <submittedName>
        <fullName evidence="2">Uncharacterized protein</fullName>
    </submittedName>
</protein>
<keyword evidence="1" id="KW-1133">Transmembrane helix</keyword>
<feature type="transmembrane region" description="Helical" evidence="1">
    <location>
        <begin position="9"/>
        <end position="27"/>
    </location>
</feature>